<protein>
    <submittedName>
        <fullName evidence="7">16S rRNA (Cytosine967-C5)-methyltransferase</fullName>
        <ecNumber evidence="7">2.1.1.176</ecNumber>
    </submittedName>
</protein>
<evidence type="ECO:0000256" key="5">
    <source>
        <dbReference type="PROSITE-ProRule" id="PRU01023"/>
    </source>
</evidence>
<comment type="caution">
    <text evidence="7">The sequence shown here is derived from an EMBL/GenBank/DDBJ whole genome shotgun (WGS) entry which is preliminary data.</text>
</comment>
<reference evidence="7 8" key="1">
    <citation type="submission" date="2020-08" db="EMBL/GenBank/DDBJ databases">
        <title>Genomic Encyclopedia of Type Strains, Phase IV (KMG-IV): sequencing the most valuable type-strain genomes for metagenomic binning, comparative biology and taxonomic classification.</title>
        <authorList>
            <person name="Goeker M."/>
        </authorList>
    </citation>
    <scope>NUCLEOTIDE SEQUENCE [LARGE SCALE GENOMIC DNA]</scope>
    <source>
        <strain evidence="7 8">DSM 25079</strain>
    </source>
</reference>
<name>A0A7W9AKJ7_9SPHN</name>
<dbReference type="AlphaFoldDB" id="A0A7W9AKJ7"/>
<keyword evidence="3 5" id="KW-0949">S-adenosyl-L-methionine</keyword>
<evidence type="ECO:0000256" key="1">
    <source>
        <dbReference type="ARBA" id="ARBA00022603"/>
    </source>
</evidence>
<dbReference type="InterPro" id="IPR001678">
    <property type="entry name" value="MeTrfase_RsmB-F_NOP2_dom"/>
</dbReference>
<dbReference type="SUPFAM" id="SSF53335">
    <property type="entry name" value="S-adenosyl-L-methionine-dependent methyltransferases"/>
    <property type="match status" value="1"/>
</dbReference>
<dbReference type="Pfam" id="PF01189">
    <property type="entry name" value="Methyltr_RsmB-F"/>
    <property type="match status" value="1"/>
</dbReference>
<dbReference type="CDD" id="cd02440">
    <property type="entry name" value="AdoMet_MTases"/>
    <property type="match status" value="1"/>
</dbReference>
<feature type="active site" description="Nucleophile" evidence="5">
    <location>
        <position position="334"/>
    </location>
</feature>
<evidence type="ECO:0000256" key="2">
    <source>
        <dbReference type="ARBA" id="ARBA00022679"/>
    </source>
</evidence>
<comment type="caution">
    <text evidence="5">Lacks conserved residue(s) required for the propagation of feature annotation.</text>
</comment>
<dbReference type="InterPro" id="IPR049560">
    <property type="entry name" value="MeTrfase_RsmB-F_NOP2_cat"/>
</dbReference>
<gene>
    <name evidence="7" type="ORF">FHS49_003395</name>
</gene>
<dbReference type="GO" id="GO:0003723">
    <property type="term" value="F:RNA binding"/>
    <property type="evidence" value="ECO:0007669"/>
    <property type="project" value="UniProtKB-UniRule"/>
</dbReference>
<feature type="binding site" evidence="5">
    <location>
        <position position="260"/>
    </location>
    <ligand>
        <name>S-adenosyl-L-methionine</name>
        <dbReference type="ChEBI" id="CHEBI:59789"/>
    </ligand>
</feature>
<dbReference type="PANTHER" id="PTHR22807:SF53">
    <property type="entry name" value="RIBOSOMAL RNA SMALL SUBUNIT METHYLTRANSFERASE B-RELATED"/>
    <property type="match status" value="1"/>
</dbReference>
<dbReference type="GO" id="GO:0008173">
    <property type="term" value="F:RNA methyltransferase activity"/>
    <property type="evidence" value="ECO:0007669"/>
    <property type="project" value="InterPro"/>
</dbReference>
<evidence type="ECO:0000313" key="7">
    <source>
        <dbReference type="EMBL" id="MBB5687367.1"/>
    </source>
</evidence>
<feature type="domain" description="SAM-dependent MTase RsmB/NOP-type" evidence="6">
    <location>
        <begin position="116"/>
        <end position="392"/>
    </location>
</feature>
<feature type="binding site" evidence="5">
    <location>
        <position position="281"/>
    </location>
    <ligand>
        <name>S-adenosyl-L-methionine</name>
        <dbReference type="ChEBI" id="CHEBI:59789"/>
    </ligand>
</feature>
<evidence type="ECO:0000256" key="4">
    <source>
        <dbReference type="ARBA" id="ARBA00022884"/>
    </source>
</evidence>
<dbReference type="RefSeq" id="WP_184020770.1">
    <property type="nucleotide sequence ID" value="NZ_JACIJC010000005.1"/>
</dbReference>
<dbReference type="GO" id="GO:0001510">
    <property type="term" value="P:RNA methylation"/>
    <property type="evidence" value="ECO:0007669"/>
    <property type="project" value="InterPro"/>
</dbReference>
<evidence type="ECO:0000256" key="3">
    <source>
        <dbReference type="ARBA" id="ARBA00022691"/>
    </source>
</evidence>
<dbReference type="InterPro" id="IPR029063">
    <property type="entry name" value="SAM-dependent_MTases_sf"/>
</dbReference>
<keyword evidence="1 5" id="KW-0489">Methyltransferase</keyword>
<evidence type="ECO:0000259" key="6">
    <source>
        <dbReference type="PROSITE" id="PS51686"/>
    </source>
</evidence>
<evidence type="ECO:0000313" key="8">
    <source>
        <dbReference type="Proteomes" id="UP000549617"/>
    </source>
</evidence>
<comment type="similarity">
    <text evidence="5">Belongs to the class I-like SAM-binding methyltransferase superfamily. RsmB/NOP family.</text>
</comment>
<dbReference type="PANTHER" id="PTHR22807">
    <property type="entry name" value="NOP2 YEAST -RELATED NOL1/NOP2/FMU SUN DOMAIN-CONTAINING"/>
    <property type="match status" value="1"/>
</dbReference>
<keyword evidence="4 5" id="KW-0694">RNA-binding</keyword>
<organism evidence="7 8">
    <name type="scientific">Sphingobium boeckii</name>
    <dbReference type="NCBI Taxonomy" id="1082345"/>
    <lineage>
        <taxon>Bacteria</taxon>
        <taxon>Pseudomonadati</taxon>
        <taxon>Pseudomonadota</taxon>
        <taxon>Alphaproteobacteria</taxon>
        <taxon>Sphingomonadales</taxon>
        <taxon>Sphingomonadaceae</taxon>
        <taxon>Sphingobium</taxon>
    </lineage>
</organism>
<dbReference type="InterPro" id="IPR023267">
    <property type="entry name" value="RCMT"/>
</dbReference>
<dbReference type="PRINTS" id="PR02008">
    <property type="entry name" value="RCMTFAMILY"/>
</dbReference>
<dbReference type="EMBL" id="JACIJC010000005">
    <property type="protein sequence ID" value="MBB5687367.1"/>
    <property type="molecule type" value="Genomic_DNA"/>
</dbReference>
<dbReference type="EC" id="2.1.1.176" evidence="7"/>
<keyword evidence="2 5" id="KW-0808">Transferase</keyword>
<proteinExistence type="inferred from homology"/>
<dbReference type="Gene3D" id="3.40.50.150">
    <property type="entry name" value="Vaccinia Virus protein VP39"/>
    <property type="match status" value="1"/>
</dbReference>
<sequence>MTPSAQLMAAIELLDAIIVAAQDGGAAADTIIARYFKTRRYAGSKDRRAVREHVYAAIRAFGARPKTGRAAMAGLAVGNPELAALFDGVAHGPKKLGKNEGTAPVSPVPEWLQKRLPEIEAKAPAALLGRAPLDVRVNRLKAERDEVLAALPEGAATPHSPLGIRLPEGFAIEAHDLWAEGKIEIQDEGSQLLALTCKARPGMTVIDLCAGAGGKTLALAAEMANEGRLIASDTVRSRLDHLKPRAERAGATMIETKLLDGGHEAEDLADLKGVADIVLVDAPCSGTGTWRRNPEARWRLNARRLEALQALQAHIIDLAVPLLKPGGVLVYAVCSLLESEGADQVSAALTRHSSLLPQTSLDGAGRRSGAGTLLSPVTDQTDGFFVARLKKA</sequence>
<keyword evidence="8" id="KW-1185">Reference proteome</keyword>
<dbReference type="Proteomes" id="UP000549617">
    <property type="component" value="Unassembled WGS sequence"/>
</dbReference>
<feature type="binding site" evidence="5">
    <location>
        <position position="233"/>
    </location>
    <ligand>
        <name>S-adenosyl-L-methionine</name>
        <dbReference type="ChEBI" id="CHEBI:59789"/>
    </ligand>
</feature>
<accession>A0A7W9AKJ7</accession>
<dbReference type="PROSITE" id="PS51686">
    <property type="entry name" value="SAM_MT_RSMB_NOP"/>
    <property type="match status" value="1"/>
</dbReference>